<reference evidence="3" key="1">
    <citation type="submission" date="2022-07" db="EMBL/GenBank/DDBJ databases">
        <title>Enhanced cultured diversity of the mouse gut microbiota enables custom-made synthetic communities.</title>
        <authorList>
            <person name="Afrizal A."/>
        </authorList>
    </citation>
    <scope>NUCLEOTIDE SEQUENCE</scope>
    <source>
        <strain evidence="3">DSM 29186</strain>
    </source>
</reference>
<accession>A0A9X2S3R8</accession>
<feature type="non-terminal residue" evidence="3">
    <location>
        <position position="327"/>
    </location>
</feature>
<comment type="similarity">
    <text evidence="1">Belongs to the LytR/CpsA/Psr (LCP) family.</text>
</comment>
<protein>
    <submittedName>
        <fullName evidence="3">LCP family protein</fullName>
    </submittedName>
</protein>
<comment type="caution">
    <text evidence="3">The sequence shown here is derived from an EMBL/GenBank/DDBJ whole genome shotgun (WGS) entry which is preliminary data.</text>
</comment>
<feature type="domain" description="Cell envelope-related transcriptional attenuator" evidence="2">
    <location>
        <begin position="67"/>
        <end position="227"/>
    </location>
</feature>
<organism evidence="3 4">
    <name type="scientific">Terrisporobacter muris</name>
    <dbReference type="NCBI Taxonomy" id="2963284"/>
    <lineage>
        <taxon>Bacteria</taxon>
        <taxon>Bacillati</taxon>
        <taxon>Bacillota</taxon>
        <taxon>Clostridia</taxon>
        <taxon>Peptostreptococcales</taxon>
        <taxon>Peptostreptococcaceae</taxon>
        <taxon>Terrisporobacter</taxon>
    </lineage>
</organism>
<evidence type="ECO:0000259" key="2">
    <source>
        <dbReference type="Pfam" id="PF03816"/>
    </source>
</evidence>
<dbReference type="RefSeq" id="WP_257560959.1">
    <property type="nucleotide sequence ID" value="NZ_JANKBY010000598.1"/>
</dbReference>
<dbReference type="AlphaFoldDB" id="A0A9X2S3R8"/>
<dbReference type="Pfam" id="PF03816">
    <property type="entry name" value="LytR_cpsA_psr"/>
    <property type="match status" value="1"/>
</dbReference>
<dbReference type="EMBL" id="JANKBY010000598">
    <property type="protein sequence ID" value="MCR1825149.1"/>
    <property type="molecule type" value="Genomic_DNA"/>
</dbReference>
<dbReference type="PANTHER" id="PTHR33392:SF6">
    <property type="entry name" value="POLYISOPRENYL-TEICHOIC ACID--PEPTIDOGLYCAN TEICHOIC ACID TRANSFERASE TAGU"/>
    <property type="match status" value="1"/>
</dbReference>
<gene>
    <name evidence="3" type="ORF">NSA58_20625</name>
</gene>
<dbReference type="InterPro" id="IPR004474">
    <property type="entry name" value="LytR_CpsA_psr"/>
</dbReference>
<evidence type="ECO:0000313" key="4">
    <source>
        <dbReference type="Proteomes" id="UP001140817"/>
    </source>
</evidence>
<proteinExistence type="inferred from homology"/>
<sequence>MSKLKKIIITLLALLVAIPVCVFGYTYYKLNSIHEDTDYESKLEDVKGITNILLTGTDARPGETASRTDSMMILTIDNVHKSVKLTSLARDTYVQLPGRSPGKLNTAYFWGKEPMLFETIENEFGIGIDKIIQVDFNSLMSIVDMLGGVEVNIPQNNLSEINKYAKQCYDLYNSSNKGNFKQINSAGKQTLNGYQALGFSRVRKVDTAIARDERQQEVLMAITDKLKSMSPTKYPKLLNTLLPYVKTNLDSNEILTLGITALGIINNSNDIKTAEFPIIDNVHVKGGIYKNAGWVWLYDKNSTVVLQDFIYKDINMEDNEYLKDNSN</sequence>
<keyword evidence="4" id="KW-1185">Reference proteome</keyword>
<dbReference type="InterPro" id="IPR050922">
    <property type="entry name" value="LytR/CpsA/Psr_CW_biosynth"/>
</dbReference>
<name>A0A9X2S3R8_9FIRM</name>
<dbReference type="Gene3D" id="3.40.630.190">
    <property type="entry name" value="LCP protein"/>
    <property type="match status" value="1"/>
</dbReference>
<dbReference type="PANTHER" id="PTHR33392">
    <property type="entry name" value="POLYISOPRENYL-TEICHOIC ACID--PEPTIDOGLYCAN TEICHOIC ACID TRANSFERASE TAGU"/>
    <property type="match status" value="1"/>
</dbReference>
<evidence type="ECO:0000256" key="1">
    <source>
        <dbReference type="ARBA" id="ARBA00006068"/>
    </source>
</evidence>
<evidence type="ECO:0000313" key="3">
    <source>
        <dbReference type="EMBL" id="MCR1825149.1"/>
    </source>
</evidence>
<dbReference type="Proteomes" id="UP001140817">
    <property type="component" value="Unassembled WGS sequence"/>
</dbReference>
<dbReference type="NCBIfam" id="TIGR00350">
    <property type="entry name" value="lytR_cpsA_psr"/>
    <property type="match status" value="1"/>
</dbReference>